<reference evidence="2" key="1">
    <citation type="submission" date="2021-01" db="EMBL/GenBank/DDBJ databases">
        <authorList>
            <person name="Kaushik A."/>
        </authorList>
    </citation>
    <scope>NUCLEOTIDE SEQUENCE</scope>
    <source>
        <strain evidence="2">AG5</strain>
    </source>
</reference>
<proteinExistence type="predicted"/>
<feature type="compositionally biased region" description="Polar residues" evidence="1">
    <location>
        <begin position="73"/>
        <end position="82"/>
    </location>
</feature>
<sequence length="524" mass="57190">MINSPSASSPSRIAALDTMRSITPSHGPIRTHTPNRPSSRDAPYPSPSVRATPQTPLCAIPTRSGVSNVALQGQSSAPTASSKAPCLTPSLSRTSTPVASHNSAFPALPTPTAPVNANSLIPAASTLVLAPTAPAPSFGDLGIAIDVLPGYENLGELALYSGMDLDHTAWWDRSVDDDIPAQLVLNQSLQARPDSHVPSSLPGEREGGTNRTSPASRPTLLGSCTLAAPTSAEYAINTTQEIKRVMDVKKKRGEAGNIIKGIRSITGYTDTEQSCFFIMRVIMLYVWIAKIPWAIEDTEVIELAKVYVAPHTDIDLTEVVTTDFVKTITGPLKNRTCLGFDIYKNKIASHLLVVMRSSSGRFNTELVGNVMATLMFRSAKKIGILFLDKMMQDDDPLELNRVLRIVAKPGLDGLPRIPTIIDTSPQARRGPSISAIAFTCIHIYHALERLKEPVGRKVRKGWSKSGEFCARELEKRWARYVRELAQHPNLGEIRGSLLQRLQKEYIRQCPREEGEQPLGSDHLW</sequence>
<evidence type="ECO:0000313" key="3">
    <source>
        <dbReference type="Proteomes" id="UP000663827"/>
    </source>
</evidence>
<accession>A0A8H3HXG3</accession>
<gene>
    <name evidence="2" type="ORF">RDB_LOCUS58082</name>
</gene>
<feature type="compositionally biased region" description="Low complexity" evidence="1">
    <location>
        <begin position="1"/>
        <end position="11"/>
    </location>
</feature>
<name>A0A8H3HXG3_9AGAM</name>
<evidence type="ECO:0000256" key="1">
    <source>
        <dbReference type="SAM" id="MobiDB-lite"/>
    </source>
</evidence>
<comment type="caution">
    <text evidence="2">The sequence shown here is derived from an EMBL/GenBank/DDBJ whole genome shotgun (WGS) entry which is preliminary data.</text>
</comment>
<feature type="region of interest" description="Disordered" evidence="1">
    <location>
        <begin position="1"/>
        <end position="55"/>
    </location>
</feature>
<feature type="region of interest" description="Disordered" evidence="1">
    <location>
        <begin position="192"/>
        <end position="220"/>
    </location>
</feature>
<dbReference type="AlphaFoldDB" id="A0A8H3HXG3"/>
<evidence type="ECO:0000313" key="2">
    <source>
        <dbReference type="EMBL" id="CAE7123870.1"/>
    </source>
</evidence>
<protein>
    <submittedName>
        <fullName evidence="2">Uncharacterized protein</fullName>
    </submittedName>
</protein>
<organism evidence="2 3">
    <name type="scientific">Rhizoctonia solani</name>
    <dbReference type="NCBI Taxonomy" id="456999"/>
    <lineage>
        <taxon>Eukaryota</taxon>
        <taxon>Fungi</taxon>
        <taxon>Dikarya</taxon>
        <taxon>Basidiomycota</taxon>
        <taxon>Agaricomycotina</taxon>
        <taxon>Agaricomycetes</taxon>
        <taxon>Cantharellales</taxon>
        <taxon>Ceratobasidiaceae</taxon>
        <taxon>Rhizoctonia</taxon>
    </lineage>
</organism>
<dbReference type="Proteomes" id="UP000663827">
    <property type="component" value="Unassembled WGS sequence"/>
</dbReference>
<feature type="region of interest" description="Disordered" evidence="1">
    <location>
        <begin position="73"/>
        <end position="95"/>
    </location>
</feature>
<dbReference type="EMBL" id="CAJNJQ010001160">
    <property type="protein sequence ID" value="CAE7123870.1"/>
    <property type="molecule type" value="Genomic_DNA"/>
</dbReference>